<dbReference type="Pfam" id="PF09720">
    <property type="entry name" value="Unstab_antitox"/>
    <property type="match status" value="1"/>
</dbReference>
<name>A0A6J4LN60_9BACT</name>
<evidence type="ECO:0000313" key="1">
    <source>
        <dbReference type="EMBL" id="CAA9337693.1"/>
    </source>
</evidence>
<dbReference type="InterPro" id="IPR013406">
    <property type="entry name" value="CHP02574_addiction_mod"/>
</dbReference>
<organism evidence="1">
    <name type="scientific">uncultured Gemmatimonadota bacterium</name>
    <dbReference type="NCBI Taxonomy" id="203437"/>
    <lineage>
        <taxon>Bacteria</taxon>
        <taxon>Pseudomonadati</taxon>
        <taxon>Gemmatimonadota</taxon>
        <taxon>environmental samples</taxon>
    </lineage>
</organism>
<dbReference type="EMBL" id="CADCTW010000133">
    <property type="protein sequence ID" value="CAA9337693.1"/>
    <property type="molecule type" value="Genomic_DNA"/>
</dbReference>
<evidence type="ECO:0008006" key="2">
    <source>
        <dbReference type="Google" id="ProtNLM"/>
    </source>
</evidence>
<gene>
    <name evidence="1" type="ORF">AVDCRST_MAG68-3449</name>
</gene>
<dbReference type="NCBIfam" id="TIGR02574">
    <property type="entry name" value="stabl_TIGR02574"/>
    <property type="match status" value="1"/>
</dbReference>
<protein>
    <recommendedName>
        <fullName evidence="2">Addiction module protein</fullName>
    </recommendedName>
</protein>
<sequence length="73" mass="7978">MDNIPLSEILKLSVAERLQLIESIWDSIAAEPDAVPLTDEVREELDRRLAEAAANPGVGRSWAEVKAGLLVPE</sequence>
<reference evidence="1" key="1">
    <citation type="submission" date="2020-02" db="EMBL/GenBank/DDBJ databases">
        <authorList>
            <person name="Meier V. D."/>
        </authorList>
    </citation>
    <scope>NUCLEOTIDE SEQUENCE</scope>
    <source>
        <strain evidence="1">AVDCRST_MAG68</strain>
    </source>
</reference>
<proteinExistence type="predicted"/>
<dbReference type="AlphaFoldDB" id="A0A6J4LN60"/>
<accession>A0A6J4LN60</accession>